<dbReference type="Pfam" id="PF12146">
    <property type="entry name" value="Hydrolase_4"/>
    <property type="match status" value="1"/>
</dbReference>
<keyword evidence="1" id="KW-1133">Transmembrane helix</keyword>
<evidence type="ECO:0000259" key="2">
    <source>
        <dbReference type="Pfam" id="PF12146"/>
    </source>
</evidence>
<accession>A0A3B6VVK2</accession>
<name>A0A3B6VVK2_BRAPL</name>
<dbReference type="InterPro" id="IPR052920">
    <property type="entry name" value="DNA-binding_regulatory"/>
</dbReference>
<proteinExistence type="predicted"/>
<dbReference type="KEGG" id="bpip:BPP43_01005"/>
<dbReference type="Proteomes" id="UP000010793">
    <property type="component" value="Chromosome"/>
</dbReference>
<dbReference type="AlphaFoldDB" id="A0A3B6VVK2"/>
<dbReference type="EMBL" id="CP002873">
    <property type="protein sequence ID" value="AGA65557.1"/>
    <property type="molecule type" value="Genomic_DNA"/>
</dbReference>
<dbReference type="Gene3D" id="3.40.50.1820">
    <property type="entry name" value="alpha/beta hydrolase"/>
    <property type="match status" value="1"/>
</dbReference>
<dbReference type="InterPro" id="IPR022742">
    <property type="entry name" value="Hydrolase_4"/>
</dbReference>
<reference evidence="3 4" key="1">
    <citation type="journal article" date="2013" name="Genome Announc.">
        <title>Complete Genome Sequence of the Porcine Strain Brachyspira pilosicoli P43/6/78(T.).</title>
        <authorList>
            <person name="Lin C."/>
            <person name="den Bakker H.C."/>
            <person name="Suzuki H."/>
            <person name="Lefebure T."/>
            <person name="Ponnala L."/>
            <person name="Sun Q."/>
            <person name="Stanhope M.J."/>
            <person name="Wiedmann M."/>
            <person name="Duhamel G.E."/>
        </authorList>
    </citation>
    <scope>NUCLEOTIDE SEQUENCE [LARGE SCALE GENOMIC DNA]</scope>
    <source>
        <strain evidence="3 4">P43/6/78</strain>
    </source>
</reference>
<evidence type="ECO:0000256" key="1">
    <source>
        <dbReference type="SAM" id="Phobius"/>
    </source>
</evidence>
<keyword evidence="1" id="KW-0812">Transmembrane</keyword>
<evidence type="ECO:0000313" key="4">
    <source>
        <dbReference type="Proteomes" id="UP000010793"/>
    </source>
</evidence>
<keyword evidence="3" id="KW-0378">Hydrolase</keyword>
<dbReference type="GO" id="GO:0016787">
    <property type="term" value="F:hydrolase activity"/>
    <property type="evidence" value="ECO:0007669"/>
    <property type="project" value="UniProtKB-KW"/>
</dbReference>
<protein>
    <submittedName>
        <fullName evidence="3">Hydrolase of the alpha beta superfamily protein</fullName>
    </submittedName>
</protein>
<sequence>MIFIIILIILLLAIIIISNYYVQLVLIKGKKRVLEIKKNSKEETKEEILEKEKRREWFEKSQIDVYTKTSDNLKVHAHFIENKNSNIYTIIVHGYESKGSNMRYYGEKFFNMGYNVILIDLRTHGLSEGNSYGMGYLEKEDILAWIKYILSINTNADIILFGISMGAESIMIALSESIPSNVKLAIEDSGYTNANEQLGNRLKISYHLPYFPFIPTISLITKLRIGYFFSEANALKSVSKTKTPILFIHGSEDDLVPLEMMERLYNACSSKKDKLIVEGAYHISSAKHNETLYWKKIKEFISEHL</sequence>
<keyword evidence="4" id="KW-1185">Reference proteome</keyword>
<organism evidence="3 4">
    <name type="scientific">Brachyspira pilosicoli P43/6/78</name>
    <dbReference type="NCBI Taxonomy" id="1042417"/>
    <lineage>
        <taxon>Bacteria</taxon>
        <taxon>Pseudomonadati</taxon>
        <taxon>Spirochaetota</taxon>
        <taxon>Spirochaetia</taxon>
        <taxon>Brachyspirales</taxon>
        <taxon>Brachyspiraceae</taxon>
        <taxon>Brachyspira</taxon>
    </lineage>
</organism>
<dbReference type="PANTHER" id="PTHR43358:SF4">
    <property type="entry name" value="ALPHA_BETA HYDROLASE FOLD-1 DOMAIN-CONTAINING PROTEIN"/>
    <property type="match status" value="1"/>
</dbReference>
<feature type="transmembrane region" description="Helical" evidence="1">
    <location>
        <begin position="6"/>
        <end position="27"/>
    </location>
</feature>
<dbReference type="SUPFAM" id="SSF53474">
    <property type="entry name" value="alpha/beta-Hydrolases"/>
    <property type="match status" value="1"/>
</dbReference>
<gene>
    <name evidence="3" type="ORF">BPP43_01005</name>
</gene>
<dbReference type="InterPro" id="IPR029058">
    <property type="entry name" value="AB_hydrolase_fold"/>
</dbReference>
<dbReference type="RefSeq" id="WP_015273896.1">
    <property type="nucleotide sequence ID" value="NC_019908.1"/>
</dbReference>
<evidence type="ECO:0000313" key="3">
    <source>
        <dbReference type="EMBL" id="AGA65557.1"/>
    </source>
</evidence>
<keyword evidence="1" id="KW-0472">Membrane</keyword>
<dbReference type="PANTHER" id="PTHR43358">
    <property type="entry name" value="ALPHA/BETA-HYDROLASE"/>
    <property type="match status" value="1"/>
</dbReference>
<feature type="domain" description="Serine aminopeptidase S33" evidence="2">
    <location>
        <begin position="90"/>
        <end position="183"/>
    </location>
</feature>